<organism evidence="1 2">
    <name type="scientific">Ketogulonicigenium vulgare (strain WSH-001)</name>
    <dbReference type="NCBI Taxonomy" id="759362"/>
    <lineage>
        <taxon>Bacteria</taxon>
        <taxon>Pseudomonadati</taxon>
        <taxon>Pseudomonadota</taxon>
        <taxon>Alphaproteobacteria</taxon>
        <taxon>Rhodobacterales</taxon>
        <taxon>Roseobacteraceae</taxon>
        <taxon>Ketogulonicigenium</taxon>
    </lineage>
</organism>
<keyword evidence="2" id="KW-1185">Reference proteome</keyword>
<evidence type="ECO:0000313" key="2">
    <source>
        <dbReference type="Proteomes" id="UP000000692"/>
    </source>
</evidence>
<dbReference type="Proteomes" id="UP000000692">
    <property type="component" value="Plasmid 1"/>
</dbReference>
<dbReference type="AlphaFoldDB" id="F9YB18"/>
<gene>
    <name evidence="1" type="ordered locus">KVU_PA0151</name>
</gene>
<dbReference type="HOGENOM" id="CLU_3271363_0_0_5"/>
<name>F9YB18_KETVW</name>
<sequence>MQSGSRVAFFTRILPWILAARRLYHGCPGPEIAARDRRPKC</sequence>
<reference evidence="1 2" key="1">
    <citation type="journal article" date="2011" name="J. Bacteriol.">
        <title>Complete genome sequence of the industrial strain Ketogulonicigenium vulgare WSH-001.</title>
        <authorList>
            <person name="Liu L."/>
            <person name="Li Y."/>
            <person name="Zhang J."/>
            <person name="Zhou Z."/>
            <person name="Liu J."/>
            <person name="Li X."/>
            <person name="Zhou J."/>
            <person name="Du G."/>
            <person name="Wang L."/>
            <person name="Chen J."/>
        </authorList>
    </citation>
    <scope>NUCLEOTIDE SEQUENCE [LARGE SCALE GENOMIC DNA]</scope>
    <source>
        <strain evidence="1 2">WSH-001</strain>
        <plasmid evidence="2">pKVU_100</plasmid>
    </source>
</reference>
<evidence type="ECO:0000313" key="1">
    <source>
        <dbReference type="EMBL" id="AEM42570.1"/>
    </source>
</evidence>
<proteinExistence type="predicted"/>
<keyword evidence="1" id="KW-0614">Plasmid</keyword>
<dbReference type="KEGG" id="kvl:KVU_PA0151"/>
<geneLocation type="plasmid" evidence="2">
    <name>pKVU_100</name>
</geneLocation>
<dbReference type="EMBL" id="CP002019">
    <property type="protein sequence ID" value="AEM42570.1"/>
    <property type="molecule type" value="Genomic_DNA"/>
</dbReference>
<accession>F9YB18</accession>
<protein>
    <submittedName>
        <fullName evidence="1">Uncharacterized protein</fullName>
    </submittedName>
</protein>